<comment type="caution">
    <text evidence="1">The sequence shown here is derived from an EMBL/GenBank/DDBJ whole genome shotgun (WGS) entry which is preliminary data.</text>
</comment>
<dbReference type="Proteomes" id="UP000287651">
    <property type="component" value="Unassembled WGS sequence"/>
</dbReference>
<name>A0A426ZQV4_ENSVE</name>
<dbReference type="EMBL" id="AMZH03005431">
    <property type="protein sequence ID" value="RRT66403.1"/>
    <property type="molecule type" value="Genomic_DNA"/>
</dbReference>
<organism evidence="1 2">
    <name type="scientific">Ensete ventricosum</name>
    <name type="common">Abyssinian banana</name>
    <name type="synonym">Musa ensete</name>
    <dbReference type="NCBI Taxonomy" id="4639"/>
    <lineage>
        <taxon>Eukaryota</taxon>
        <taxon>Viridiplantae</taxon>
        <taxon>Streptophyta</taxon>
        <taxon>Embryophyta</taxon>
        <taxon>Tracheophyta</taxon>
        <taxon>Spermatophyta</taxon>
        <taxon>Magnoliopsida</taxon>
        <taxon>Liliopsida</taxon>
        <taxon>Zingiberales</taxon>
        <taxon>Musaceae</taxon>
        <taxon>Ensete</taxon>
    </lineage>
</organism>
<sequence length="88" mass="10034">MPLHSPPPSPLSRLTLSLHESKVSMTPQKSRLCGTMALSSPWHYYPLPRICIPFFAISRSTSMALLRVHLHSDRCLAFRNTRLLRHSP</sequence>
<evidence type="ECO:0000313" key="2">
    <source>
        <dbReference type="Proteomes" id="UP000287651"/>
    </source>
</evidence>
<accession>A0A426ZQV4</accession>
<proteinExistence type="predicted"/>
<dbReference type="AlphaFoldDB" id="A0A426ZQV4"/>
<evidence type="ECO:0000313" key="1">
    <source>
        <dbReference type="EMBL" id="RRT66403.1"/>
    </source>
</evidence>
<reference evidence="1 2" key="1">
    <citation type="journal article" date="2014" name="Agronomy (Basel)">
        <title>A Draft Genome Sequence for Ensete ventricosum, the Drought-Tolerant Tree Against Hunger.</title>
        <authorList>
            <person name="Harrison J."/>
            <person name="Moore K.A."/>
            <person name="Paszkiewicz K."/>
            <person name="Jones T."/>
            <person name="Grant M."/>
            <person name="Ambacheew D."/>
            <person name="Muzemil S."/>
            <person name="Studholme D.J."/>
        </authorList>
    </citation>
    <scope>NUCLEOTIDE SEQUENCE [LARGE SCALE GENOMIC DNA]</scope>
</reference>
<gene>
    <name evidence="1" type="ORF">B296_00011293</name>
</gene>
<protein>
    <submittedName>
        <fullName evidence="1">Uncharacterized protein</fullName>
    </submittedName>
</protein>